<feature type="compositionally biased region" description="Basic and acidic residues" evidence="1">
    <location>
        <begin position="146"/>
        <end position="157"/>
    </location>
</feature>
<accession>A0A0C3FCN0</accession>
<proteinExistence type="predicted"/>
<feature type="compositionally biased region" description="Basic residues" evidence="1">
    <location>
        <begin position="119"/>
        <end position="133"/>
    </location>
</feature>
<organism evidence="2 3">
    <name type="scientific">Piloderma croceum (strain F 1598)</name>
    <dbReference type="NCBI Taxonomy" id="765440"/>
    <lineage>
        <taxon>Eukaryota</taxon>
        <taxon>Fungi</taxon>
        <taxon>Dikarya</taxon>
        <taxon>Basidiomycota</taxon>
        <taxon>Agaricomycotina</taxon>
        <taxon>Agaricomycetes</taxon>
        <taxon>Agaricomycetidae</taxon>
        <taxon>Atheliales</taxon>
        <taxon>Atheliaceae</taxon>
        <taxon>Piloderma</taxon>
    </lineage>
</organism>
<evidence type="ECO:0000313" key="3">
    <source>
        <dbReference type="Proteomes" id="UP000054166"/>
    </source>
</evidence>
<evidence type="ECO:0000256" key="1">
    <source>
        <dbReference type="SAM" id="MobiDB-lite"/>
    </source>
</evidence>
<dbReference type="EMBL" id="KN832994">
    <property type="protein sequence ID" value="KIM82425.1"/>
    <property type="molecule type" value="Genomic_DNA"/>
</dbReference>
<feature type="compositionally biased region" description="Low complexity" evidence="1">
    <location>
        <begin position="18"/>
        <end position="52"/>
    </location>
</feature>
<protein>
    <submittedName>
        <fullName evidence="2">Uncharacterized protein</fullName>
    </submittedName>
</protein>
<dbReference type="AlphaFoldDB" id="A0A0C3FCN0"/>
<dbReference type="Proteomes" id="UP000054166">
    <property type="component" value="Unassembled WGS sequence"/>
</dbReference>
<gene>
    <name evidence="2" type="ORF">PILCRDRAFT_7825</name>
</gene>
<reference evidence="3" key="2">
    <citation type="submission" date="2015-01" db="EMBL/GenBank/DDBJ databases">
        <title>Evolutionary Origins and Diversification of the Mycorrhizal Mutualists.</title>
        <authorList>
            <consortium name="DOE Joint Genome Institute"/>
            <consortium name="Mycorrhizal Genomics Consortium"/>
            <person name="Kohler A."/>
            <person name="Kuo A."/>
            <person name="Nagy L.G."/>
            <person name="Floudas D."/>
            <person name="Copeland A."/>
            <person name="Barry K.W."/>
            <person name="Cichocki N."/>
            <person name="Veneault-Fourrey C."/>
            <person name="LaButti K."/>
            <person name="Lindquist E.A."/>
            <person name="Lipzen A."/>
            <person name="Lundell T."/>
            <person name="Morin E."/>
            <person name="Murat C."/>
            <person name="Riley R."/>
            <person name="Ohm R."/>
            <person name="Sun H."/>
            <person name="Tunlid A."/>
            <person name="Henrissat B."/>
            <person name="Grigoriev I.V."/>
            <person name="Hibbett D.S."/>
            <person name="Martin F."/>
        </authorList>
    </citation>
    <scope>NUCLEOTIDE SEQUENCE [LARGE SCALE GENOMIC DNA]</scope>
    <source>
        <strain evidence="3">F 1598</strain>
    </source>
</reference>
<feature type="region of interest" description="Disordered" evidence="1">
    <location>
        <begin position="119"/>
        <end position="164"/>
    </location>
</feature>
<reference evidence="2 3" key="1">
    <citation type="submission" date="2014-04" db="EMBL/GenBank/DDBJ databases">
        <authorList>
            <consortium name="DOE Joint Genome Institute"/>
            <person name="Kuo A."/>
            <person name="Tarkka M."/>
            <person name="Buscot F."/>
            <person name="Kohler A."/>
            <person name="Nagy L.G."/>
            <person name="Floudas D."/>
            <person name="Copeland A."/>
            <person name="Barry K.W."/>
            <person name="Cichocki N."/>
            <person name="Veneault-Fourrey C."/>
            <person name="LaButti K."/>
            <person name="Lindquist E.A."/>
            <person name="Lipzen A."/>
            <person name="Lundell T."/>
            <person name="Morin E."/>
            <person name="Murat C."/>
            <person name="Sun H."/>
            <person name="Tunlid A."/>
            <person name="Henrissat B."/>
            <person name="Grigoriev I.V."/>
            <person name="Hibbett D.S."/>
            <person name="Martin F."/>
            <person name="Nordberg H.P."/>
            <person name="Cantor M.N."/>
            <person name="Hua S.X."/>
        </authorList>
    </citation>
    <scope>NUCLEOTIDE SEQUENCE [LARGE SCALE GENOMIC DNA]</scope>
    <source>
        <strain evidence="2 3">F 1598</strain>
    </source>
</reference>
<sequence>MLGAAVEDSVEGGDKGTPHTTPSESTSPEPHSSSSSPSPSPSSPLLSSTSSHFRSVSGVGVGGLRCLYRIGAIPDTGASLAVEVGPLLPFPFPKNPLFLLLLRLLLRLRLCASITPHRLRRRPPSHTHYHHHPTTLTTNSQPPNLSRDKMSPPHHDPSSFPPGSSLPPSLLPTAIFISHTPLRKSNHKPRPEPPNDNTSAKRPSRTVRWYYV</sequence>
<dbReference type="HOGENOM" id="CLU_1300112_0_0_1"/>
<feature type="region of interest" description="Disordered" evidence="1">
    <location>
        <begin position="181"/>
        <end position="212"/>
    </location>
</feature>
<feature type="region of interest" description="Disordered" evidence="1">
    <location>
        <begin position="1"/>
        <end position="52"/>
    </location>
</feature>
<name>A0A0C3FCN0_PILCF</name>
<keyword evidence="3" id="KW-1185">Reference proteome</keyword>
<dbReference type="InParanoid" id="A0A0C3FCN0"/>
<evidence type="ECO:0000313" key="2">
    <source>
        <dbReference type="EMBL" id="KIM82425.1"/>
    </source>
</evidence>